<keyword evidence="6 7" id="KW-0472">Membrane</keyword>
<dbReference type="EMBL" id="JACIJJ010000006">
    <property type="protein sequence ID" value="MBB5699865.1"/>
    <property type="molecule type" value="Genomic_DNA"/>
</dbReference>
<accession>A0A7W9ASP1</accession>
<evidence type="ECO:0000256" key="4">
    <source>
        <dbReference type="ARBA" id="ARBA00022692"/>
    </source>
</evidence>
<keyword evidence="9" id="KW-1185">Reference proteome</keyword>
<dbReference type="AlphaFoldDB" id="A0A7W9ASP1"/>
<feature type="transmembrane region" description="Helical" evidence="7">
    <location>
        <begin position="102"/>
        <end position="122"/>
    </location>
</feature>
<dbReference type="InterPro" id="IPR003370">
    <property type="entry name" value="Chromate_transpt"/>
</dbReference>
<feature type="transmembrane region" description="Helical" evidence="7">
    <location>
        <begin position="35"/>
        <end position="62"/>
    </location>
</feature>
<evidence type="ECO:0000256" key="7">
    <source>
        <dbReference type="SAM" id="Phobius"/>
    </source>
</evidence>
<dbReference type="InterPro" id="IPR052518">
    <property type="entry name" value="CHR_Transporter"/>
</dbReference>
<feature type="transmembrane region" description="Helical" evidence="7">
    <location>
        <begin position="134"/>
        <end position="166"/>
    </location>
</feature>
<dbReference type="Pfam" id="PF02417">
    <property type="entry name" value="Chromate_transp"/>
    <property type="match status" value="1"/>
</dbReference>
<evidence type="ECO:0000256" key="1">
    <source>
        <dbReference type="ARBA" id="ARBA00004651"/>
    </source>
</evidence>
<organism evidence="8 9">
    <name type="scientific">Sphingomonas yantingensis</name>
    <dbReference type="NCBI Taxonomy" id="1241761"/>
    <lineage>
        <taxon>Bacteria</taxon>
        <taxon>Pseudomonadati</taxon>
        <taxon>Pseudomonadota</taxon>
        <taxon>Alphaproteobacteria</taxon>
        <taxon>Sphingomonadales</taxon>
        <taxon>Sphingomonadaceae</taxon>
        <taxon>Sphingomonas</taxon>
    </lineage>
</organism>
<evidence type="ECO:0000256" key="6">
    <source>
        <dbReference type="ARBA" id="ARBA00023136"/>
    </source>
</evidence>
<comment type="caution">
    <text evidence="8">The sequence shown here is derived from an EMBL/GenBank/DDBJ whole genome shotgun (WGS) entry which is preliminary data.</text>
</comment>
<gene>
    <name evidence="8" type="ORF">FHR19_003242</name>
</gene>
<evidence type="ECO:0000313" key="8">
    <source>
        <dbReference type="EMBL" id="MBB5699865.1"/>
    </source>
</evidence>
<dbReference type="Proteomes" id="UP000557739">
    <property type="component" value="Unassembled WGS sequence"/>
</dbReference>
<keyword evidence="3" id="KW-1003">Cell membrane</keyword>
<dbReference type="PANTHER" id="PTHR43663">
    <property type="entry name" value="CHROMATE TRANSPORT PROTEIN-RELATED"/>
    <property type="match status" value="1"/>
</dbReference>
<evidence type="ECO:0000313" key="9">
    <source>
        <dbReference type="Proteomes" id="UP000557739"/>
    </source>
</evidence>
<proteinExistence type="inferred from homology"/>
<dbReference type="GO" id="GO:0005886">
    <property type="term" value="C:plasma membrane"/>
    <property type="evidence" value="ECO:0007669"/>
    <property type="project" value="UniProtKB-SubCell"/>
</dbReference>
<reference evidence="8 9" key="1">
    <citation type="submission" date="2020-08" db="EMBL/GenBank/DDBJ databases">
        <title>Genomic Encyclopedia of Type Strains, Phase IV (KMG-IV): sequencing the most valuable type-strain genomes for metagenomic binning, comparative biology and taxonomic classification.</title>
        <authorList>
            <person name="Goeker M."/>
        </authorList>
    </citation>
    <scope>NUCLEOTIDE SEQUENCE [LARGE SCALE GENOMIC DNA]</scope>
    <source>
        <strain evidence="8 9">DSM 27244</strain>
    </source>
</reference>
<evidence type="ECO:0000256" key="5">
    <source>
        <dbReference type="ARBA" id="ARBA00022989"/>
    </source>
</evidence>
<name>A0A7W9ASP1_9SPHN</name>
<feature type="transmembrane region" description="Helical" evidence="7">
    <location>
        <begin position="69"/>
        <end position="90"/>
    </location>
</feature>
<comment type="subcellular location">
    <subcellularLocation>
        <location evidence="1">Cell membrane</location>
        <topology evidence="1">Multi-pass membrane protein</topology>
    </subcellularLocation>
</comment>
<keyword evidence="4 7" id="KW-0812">Transmembrane</keyword>
<dbReference type="PANTHER" id="PTHR43663:SF1">
    <property type="entry name" value="CHROMATE TRANSPORTER"/>
    <property type="match status" value="1"/>
</dbReference>
<evidence type="ECO:0000256" key="2">
    <source>
        <dbReference type="ARBA" id="ARBA00005262"/>
    </source>
</evidence>
<evidence type="ECO:0000256" key="3">
    <source>
        <dbReference type="ARBA" id="ARBA00022475"/>
    </source>
</evidence>
<keyword evidence="5 7" id="KW-1133">Transmembrane helix</keyword>
<comment type="similarity">
    <text evidence="2">Belongs to the chromate ion transporter (CHR) (TC 2.A.51) family.</text>
</comment>
<protein>
    <submittedName>
        <fullName evidence="8">Chromate transporter</fullName>
    </submittedName>
</protein>
<dbReference type="GO" id="GO:0015109">
    <property type="term" value="F:chromate transmembrane transporter activity"/>
    <property type="evidence" value="ECO:0007669"/>
    <property type="project" value="InterPro"/>
</dbReference>
<sequence length="171" mass="17735">MFARYGNFTLGGGSATVGTLHRELLDRRRWIDADAFTLCFSLARLTPGTNVLAFCTGIGWLLRGYPGAIVALLAASVPCTLIVVVASALFTEAEGNGLAQAAIHGAIAAAVAITVKTCWTIAHPHYRPGSRLRVVAIATAAFLLYVVAGIPAIEVLLGAAVLGAILPPVRA</sequence>
<dbReference type="RefSeq" id="WP_221228588.1">
    <property type="nucleotide sequence ID" value="NZ_JACIJJ010000006.1"/>
</dbReference>